<dbReference type="OMA" id="AKLEIWP"/>
<dbReference type="OrthoDB" id="601557at2759"/>
<dbReference type="PANTHER" id="PTHR48019">
    <property type="entry name" value="SERUM RESPONSE FACTOR HOMOLOG"/>
    <property type="match status" value="1"/>
</dbReference>
<dbReference type="CDD" id="cd00120">
    <property type="entry name" value="MADS"/>
    <property type="match status" value="1"/>
</dbReference>
<comment type="subcellular location">
    <subcellularLocation>
        <location evidence="1">Nucleus</location>
    </subcellularLocation>
</comment>
<evidence type="ECO:0000256" key="3">
    <source>
        <dbReference type="ARBA" id="ARBA00023125"/>
    </source>
</evidence>
<dbReference type="Gramene" id="EOX92380">
    <property type="protein sequence ID" value="EOX92380"/>
    <property type="gene ID" value="TCM_001335"/>
</dbReference>
<gene>
    <name evidence="7" type="ORF">TCM_001335</name>
</gene>
<evidence type="ECO:0000256" key="1">
    <source>
        <dbReference type="ARBA" id="ARBA00004123"/>
    </source>
</evidence>
<dbReference type="InterPro" id="IPR036879">
    <property type="entry name" value="TF_MADSbox_sf"/>
</dbReference>
<protein>
    <submittedName>
        <fullName evidence="7">MADS-box transcription factor family protein, putative</fullName>
    </submittedName>
</protein>
<dbReference type="FunCoup" id="A0A061DIN1">
    <property type="interactions" value="35"/>
</dbReference>
<dbReference type="SUPFAM" id="SSF55455">
    <property type="entry name" value="SRF-like"/>
    <property type="match status" value="1"/>
</dbReference>
<dbReference type="InterPro" id="IPR002100">
    <property type="entry name" value="TF_MADSbox"/>
</dbReference>
<evidence type="ECO:0000256" key="5">
    <source>
        <dbReference type="ARBA" id="ARBA00023242"/>
    </source>
</evidence>
<dbReference type="InParanoid" id="A0A061DIN1"/>
<dbReference type="Pfam" id="PF00319">
    <property type="entry name" value="SRF-TF"/>
    <property type="match status" value="1"/>
</dbReference>
<keyword evidence="5" id="KW-0539">Nucleus</keyword>
<dbReference type="SMART" id="SM00432">
    <property type="entry name" value="MADS"/>
    <property type="match status" value="1"/>
</dbReference>
<dbReference type="Proteomes" id="UP000026915">
    <property type="component" value="Chromosome 1"/>
</dbReference>
<dbReference type="GO" id="GO:0006357">
    <property type="term" value="P:regulation of transcription by RNA polymerase II"/>
    <property type="evidence" value="ECO:0000318"/>
    <property type="project" value="GO_Central"/>
</dbReference>
<evidence type="ECO:0000259" key="6">
    <source>
        <dbReference type="PROSITE" id="PS50066"/>
    </source>
</evidence>
<dbReference type="GO" id="GO:0046983">
    <property type="term" value="F:protein dimerization activity"/>
    <property type="evidence" value="ECO:0007669"/>
    <property type="project" value="InterPro"/>
</dbReference>
<reference evidence="7 8" key="1">
    <citation type="journal article" date="2013" name="Genome Biol.">
        <title>The genome sequence of the most widely cultivated cacao type and its use to identify candidate genes regulating pod color.</title>
        <authorList>
            <person name="Motamayor J.C."/>
            <person name="Mockaitis K."/>
            <person name="Schmutz J."/>
            <person name="Haiminen N."/>
            <person name="Iii D.L."/>
            <person name="Cornejo O."/>
            <person name="Findley S.D."/>
            <person name="Zheng P."/>
            <person name="Utro F."/>
            <person name="Royaert S."/>
            <person name="Saski C."/>
            <person name="Jenkins J."/>
            <person name="Podicheti R."/>
            <person name="Zhao M."/>
            <person name="Scheffler B.E."/>
            <person name="Stack J.C."/>
            <person name="Feltus F.A."/>
            <person name="Mustiga G.M."/>
            <person name="Amores F."/>
            <person name="Phillips W."/>
            <person name="Marelli J.P."/>
            <person name="May G.D."/>
            <person name="Shapiro H."/>
            <person name="Ma J."/>
            <person name="Bustamante C.D."/>
            <person name="Schnell R.J."/>
            <person name="Main D."/>
            <person name="Gilbert D."/>
            <person name="Parida L."/>
            <person name="Kuhn D.N."/>
        </authorList>
    </citation>
    <scope>NUCLEOTIDE SEQUENCE [LARGE SCALE GENOMIC DNA]</scope>
    <source>
        <strain evidence="8">cv. Matina 1-6</strain>
    </source>
</reference>
<accession>A0A061DIN1</accession>
<evidence type="ECO:0000313" key="7">
    <source>
        <dbReference type="EMBL" id="EOX92380.1"/>
    </source>
</evidence>
<keyword evidence="8" id="KW-1185">Reference proteome</keyword>
<evidence type="ECO:0000256" key="4">
    <source>
        <dbReference type="ARBA" id="ARBA00023163"/>
    </source>
</evidence>
<dbReference type="EMBL" id="CM001879">
    <property type="protein sequence ID" value="EOX92380.1"/>
    <property type="molecule type" value="Genomic_DNA"/>
</dbReference>
<dbReference type="HOGENOM" id="CLU_827409_0_0_1"/>
<dbReference type="Gramene" id="Tc01v2_t010300.1">
    <property type="protein sequence ID" value="Tc01v2_p010300.1"/>
    <property type="gene ID" value="Tc01v2_g010300"/>
</dbReference>
<dbReference type="InterPro" id="IPR050142">
    <property type="entry name" value="MADS-box/MEF2_TF"/>
</dbReference>
<proteinExistence type="predicted"/>
<dbReference type="PROSITE" id="PS50066">
    <property type="entry name" value="MADS_BOX_2"/>
    <property type="match status" value="1"/>
</dbReference>
<dbReference type="GO" id="GO:0000978">
    <property type="term" value="F:RNA polymerase II cis-regulatory region sequence-specific DNA binding"/>
    <property type="evidence" value="ECO:0000318"/>
    <property type="project" value="GO_Central"/>
</dbReference>
<dbReference type="AlphaFoldDB" id="A0A061DIN1"/>
<dbReference type="PRINTS" id="PR00404">
    <property type="entry name" value="MADSDOMAIN"/>
</dbReference>
<dbReference type="KEGG" id="tcc:18611743"/>
<evidence type="ECO:0000256" key="2">
    <source>
        <dbReference type="ARBA" id="ARBA00023015"/>
    </source>
</evidence>
<organism evidence="7 8">
    <name type="scientific">Theobroma cacao</name>
    <name type="common">Cacao</name>
    <name type="synonym">Cocoa</name>
    <dbReference type="NCBI Taxonomy" id="3641"/>
    <lineage>
        <taxon>Eukaryota</taxon>
        <taxon>Viridiplantae</taxon>
        <taxon>Streptophyta</taxon>
        <taxon>Embryophyta</taxon>
        <taxon>Tracheophyta</taxon>
        <taxon>Spermatophyta</taxon>
        <taxon>Magnoliopsida</taxon>
        <taxon>eudicotyledons</taxon>
        <taxon>Gunneridae</taxon>
        <taxon>Pentapetalae</taxon>
        <taxon>rosids</taxon>
        <taxon>malvids</taxon>
        <taxon>Malvales</taxon>
        <taxon>Malvaceae</taxon>
        <taxon>Byttnerioideae</taxon>
        <taxon>Theobroma</taxon>
    </lineage>
</organism>
<dbReference type="eggNOG" id="KOG0014">
    <property type="taxonomic scope" value="Eukaryota"/>
</dbReference>
<feature type="domain" description="MADS-box" evidence="6">
    <location>
        <begin position="1"/>
        <end position="49"/>
    </location>
</feature>
<sequence>MGRGKMNMKFITKEKIRVSTYQKRKKGLIKKAHEFSILCGVETCVIIYGPQLKDGPAKLEIWPSDPAKVMHVINKYKGKPLDVRERKCFNVFDFFAIRQKKLDDEICKLRKANIDAKFSTWDDRINNFSINQIWALLARFDSNLEAASKKIKMIKGNHQCLIEDSKSGILTGPSTQARLNHSNQARPCLFQKNLDLEVTSRQQPMSGLKPFDMNIVPSFYPFVSGEALQMQPFNVNPIDNSMMLSTNGSDFTQVDGESSSSITYSSLSPQACYDPSASMLDNVMFNNPWGVPICFYGPFMQAMTPFGQSAMPSFPFQYGEIYRDADDQCGSKSKKPKF</sequence>
<dbReference type="SMR" id="A0A061DIN1"/>
<keyword evidence="4" id="KW-0804">Transcription</keyword>
<dbReference type="GO" id="GO:0005634">
    <property type="term" value="C:nucleus"/>
    <property type="evidence" value="ECO:0007669"/>
    <property type="project" value="UniProtKB-SubCell"/>
</dbReference>
<name>A0A061DIN1_THECC</name>
<dbReference type="Gene3D" id="3.40.1810.10">
    <property type="entry name" value="Transcription factor, MADS-box"/>
    <property type="match status" value="1"/>
</dbReference>
<keyword evidence="2" id="KW-0805">Transcription regulation</keyword>
<evidence type="ECO:0000313" key="8">
    <source>
        <dbReference type="Proteomes" id="UP000026915"/>
    </source>
</evidence>
<dbReference type="GO" id="GO:0000981">
    <property type="term" value="F:DNA-binding transcription factor activity, RNA polymerase II-specific"/>
    <property type="evidence" value="ECO:0000318"/>
    <property type="project" value="GO_Central"/>
</dbReference>
<keyword evidence="3" id="KW-0238">DNA-binding</keyword>